<evidence type="ECO:0000313" key="3">
    <source>
        <dbReference type="Proteomes" id="UP000036334"/>
    </source>
</evidence>
<name>A0A0I9ZQE1_9MYCO</name>
<reference evidence="2 3" key="1">
    <citation type="submission" date="2015-05" db="EMBL/GenBank/DDBJ databases">
        <title>Genome sequence of Mycobacterium haemophilum.</title>
        <authorList>
            <person name="Greninger A.L."/>
            <person name="Cunningham G."/>
            <person name="Miller S."/>
        </authorList>
    </citation>
    <scope>NUCLEOTIDE SEQUENCE [LARGE SCALE GENOMIC DNA]</scope>
    <source>
        <strain evidence="3">UC1</strain>
    </source>
</reference>
<dbReference type="AlphaFoldDB" id="A0A0I9ZQE1"/>
<feature type="compositionally biased region" description="Polar residues" evidence="1">
    <location>
        <begin position="34"/>
        <end position="44"/>
    </location>
</feature>
<dbReference type="EMBL" id="LDPR01000008">
    <property type="protein sequence ID" value="KLO36668.1"/>
    <property type="molecule type" value="Genomic_DNA"/>
</dbReference>
<gene>
    <name evidence="2" type="ORF">ABH38_11945</name>
</gene>
<dbReference type="Proteomes" id="UP000036334">
    <property type="component" value="Unassembled WGS sequence"/>
</dbReference>
<keyword evidence="3" id="KW-1185">Reference proteome</keyword>
<accession>A0A0I9ZQE1</accession>
<evidence type="ECO:0000313" key="2">
    <source>
        <dbReference type="EMBL" id="KLO36668.1"/>
    </source>
</evidence>
<feature type="compositionally biased region" description="Basic residues" evidence="1">
    <location>
        <begin position="80"/>
        <end position="92"/>
    </location>
</feature>
<protein>
    <submittedName>
        <fullName evidence="2">Uncharacterized protein</fullName>
    </submittedName>
</protein>
<organism evidence="2 3">
    <name type="scientific">Mycobacterium haemophilum</name>
    <dbReference type="NCBI Taxonomy" id="29311"/>
    <lineage>
        <taxon>Bacteria</taxon>
        <taxon>Bacillati</taxon>
        <taxon>Actinomycetota</taxon>
        <taxon>Actinomycetes</taxon>
        <taxon>Mycobacteriales</taxon>
        <taxon>Mycobacteriaceae</taxon>
        <taxon>Mycobacterium</taxon>
    </lineage>
</organism>
<comment type="caution">
    <text evidence="2">The sequence shown here is derived from an EMBL/GenBank/DDBJ whole genome shotgun (WGS) entry which is preliminary data.</text>
</comment>
<evidence type="ECO:0000256" key="1">
    <source>
        <dbReference type="SAM" id="MobiDB-lite"/>
    </source>
</evidence>
<dbReference type="PATRIC" id="fig|29311.19.peg.4264"/>
<feature type="region of interest" description="Disordered" evidence="1">
    <location>
        <begin position="34"/>
        <end position="92"/>
    </location>
</feature>
<sequence length="92" mass="10276">MRIASDVASVTVRCGELNNCVARRINKVVARLPNSNTATGSNAHSIPASRNALNSNRRGADLVDYTQRRRRRAQFAGQKRGQHRRRYLMAGI</sequence>
<proteinExistence type="predicted"/>